<dbReference type="EMBL" id="JADGJD010000474">
    <property type="protein sequence ID" value="KAJ3050780.1"/>
    <property type="molecule type" value="Genomic_DNA"/>
</dbReference>
<comment type="caution">
    <text evidence="1">The sequence shown here is derived from an EMBL/GenBank/DDBJ whole genome shotgun (WGS) entry which is preliminary data.</text>
</comment>
<dbReference type="Proteomes" id="UP001212841">
    <property type="component" value="Unassembled WGS sequence"/>
</dbReference>
<sequence>MSTQAQTRTDPAQLTDLHLPPELTHHISYRSAYSTARKFRATCFWLRDWCKEADLRQCLLGPRRTWIWAAFVGRVDELNRIEEEGLEGDFAYCDGKMSRWEVALRVGVVAEEKEVVEFALKRYPGPINTPADDGPLLRTALEEEPDVCRLVCEHPYLERGPAVVATDRRDSQIGFALLKHGATKSETKFALSLAIDIALYLIHHDPSLYLHAIRCTAMLDKPKFLQTLIDLRRSNMDPWNLQFAMDEAAKSGKNANIKVLLRRKNRKLQPHLHVGKGRSLSFAAKVGDPSLVPSLVECDDDIYVALRSVVAYEESKVALQTLLQWIRNQNQTCWQSNPYVVPIECLVRATIELHLGSNDDLIADFVPLLCEHFSETESVALQEDPEIEQIVRDALKGPDQGNKG</sequence>
<protein>
    <submittedName>
        <fullName evidence="1">Uncharacterized protein</fullName>
    </submittedName>
</protein>
<accession>A0AAD5SCS3</accession>
<organism evidence="1 2">
    <name type="scientific">Rhizophlyctis rosea</name>
    <dbReference type="NCBI Taxonomy" id="64517"/>
    <lineage>
        <taxon>Eukaryota</taxon>
        <taxon>Fungi</taxon>
        <taxon>Fungi incertae sedis</taxon>
        <taxon>Chytridiomycota</taxon>
        <taxon>Chytridiomycota incertae sedis</taxon>
        <taxon>Chytridiomycetes</taxon>
        <taxon>Rhizophlyctidales</taxon>
        <taxon>Rhizophlyctidaceae</taxon>
        <taxon>Rhizophlyctis</taxon>
    </lineage>
</organism>
<keyword evidence="2" id="KW-1185">Reference proteome</keyword>
<proteinExistence type="predicted"/>
<gene>
    <name evidence="1" type="ORF">HK097_008240</name>
</gene>
<evidence type="ECO:0000313" key="2">
    <source>
        <dbReference type="Proteomes" id="UP001212841"/>
    </source>
</evidence>
<name>A0AAD5SCS3_9FUNG</name>
<dbReference type="AlphaFoldDB" id="A0AAD5SCS3"/>
<reference evidence="1" key="1">
    <citation type="submission" date="2020-05" db="EMBL/GenBank/DDBJ databases">
        <title>Phylogenomic resolution of chytrid fungi.</title>
        <authorList>
            <person name="Stajich J.E."/>
            <person name="Amses K."/>
            <person name="Simmons R."/>
            <person name="Seto K."/>
            <person name="Myers J."/>
            <person name="Bonds A."/>
            <person name="Quandt C.A."/>
            <person name="Barry K."/>
            <person name="Liu P."/>
            <person name="Grigoriev I."/>
            <person name="Longcore J.E."/>
            <person name="James T.Y."/>
        </authorList>
    </citation>
    <scope>NUCLEOTIDE SEQUENCE</scope>
    <source>
        <strain evidence="1">JEL0318</strain>
    </source>
</reference>
<evidence type="ECO:0000313" key="1">
    <source>
        <dbReference type="EMBL" id="KAJ3050780.1"/>
    </source>
</evidence>